<proteinExistence type="inferred from homology"/>
<feature type="domain" description="Peptidase M43 pregnancy-associated plasma-A" evidence="9">
    <location>
        <begin position="160"/>
        <end position="302"/>
    </location>
</feature>
<comment type="similarity">
    <text evidence="1">Belongs to the peptidase M43B family.</text>
</comment>
<protein>
    <submittedName>
        <fullName evidence="10">Zinc metalloprotease</fullName>
    </submittedName>
</protein>
<dbReference type="GO" id="GO:0006508">
    <property type="term" value="P:proteolysis"/>
    <property type="evidence" value="ECO:0007669"/>
    <property type="project" value="UniProtKB-KW"/>
</dbReference>
<evidence type="ECO:0000313" key="10">
    <source>
        <dbReference type="EMBL" id="AQZ70630.1"/>
    </source>
</evidence>
<dbReference type="STRING" id="1909395.BKM31_24505"/>
<evidence type="ECO:0000256" key="8">
    <source>
        <dbReference type="ARBA" id="ARBA00023157"/>
    </source>
</evidence>
<reference evidence="11" key="1">
    <citation type="journal article" date="2017" name="Med. Chem. Commun.">
        <title>Nonomuraea sp. ATCC 55076 harbours the largest actinomycete chromosome to date and the kistamicin biosynthetic gene cluster.</title>
        <authorList>
            <person name="Nazari B."/>
            <person name="Forneris C.C."/>
            <person name="Gibson M.I."/>
            <person name="Moon K."/>
            <person name="Schramma K.R."/>
            <person name="Seyedsayamdost M.R."/>
        </authorList>
    </citation>
    <scope>NUCLEOTIDE SEQUENCE [LARGE SCALE GENOMIC DNA]</scope>
    <source>
        <strain evidence="11">ATCC 55076</strain>
    </source>
</reference>
<gene>
    <name evidence="10" type="ORF">BKM31_24505</name>
</gene>
<dbReference type="PANTHER" id="PTHR47466">
    <property type="match status" value="1"/>
</dbReference>
<dbReference type="InterPro" id="IPR024079">
    <property type="entry name" value="MetalloPept_cat_dom_sf"/>
</dbReference>
<evidence type="ECO:0000256" key="6">
    <source>
        <dbReference type="ARBA" id="ARBA00022833"/>
    </source>
</evidence>
<evidence type="ECO:0000256" key="2">
    <source>
        <dbReference type="ARBA" id="ARBA00022670"/>
    </source>
</evidence>
<keyword evidence="2 10" id="KW-0645">Protease</keyword>
<keyword evidence="3" id="KW-0479">Metal-binding</keyword>
<evidence type="ECO:0000313" key="11">
    <source>
        <dbReference type="Proteomes" id="UP000190797"/>
    </source>
</evidence>
<evidence type="ECO:0000256" key="7">
    <source>
        <dbReference type="ARBA" id="ARBA00023049"/>
    </source>
</evidence>
<keyword evidence="5" id="KW-0378">Hydrolase</keyword>
<dbReference type="CDD" id="cd04275">
    <property type="entry name" value="ZnMc_pappalysin_like"/>
    <property type="match status" value="1"/>
</dbReference>
<evidence type="ECO:0000259" key="9">
    <source>
        <dbReference type="Pfam" id="PF05572"/>
    </source>
</evidence>
<dbReference type="InterPro" id="IPR008754">
    <property type="entry name" value="Peptidase_M43"/>
</dbReference>
<keyword evidence="8" id="KW-1015">Disulfide bond</keyword>
<sequence length="323" mass="35391">MPRRPPRHRKGAPVPRADRCATMPVHHQLIASSPRYAVALAAIENETFARKNARTAAREEVVTIPVVVHVVHHTPEQNIGQEQIDSQFKVLNEDFRRANPDVDKVPEVWKDLVADARLEFKLADTDPNGKPTSGVVRVETSVESFEPDHGVKYGDRGGSDAWPADRYLNLWVCELKGALGYSTFPGGPAEIDGVVILHSAFGTTGTAAAPYDGGRTATHEIGHWFNLRHIWGDDGDGCSGTDFVDDTPNQGGNNRGTPDFPKVSCDNGPNGDMFMNYMDYVDDAAMFMFTKGQSERMDAALAGPRSSFLSPRVRESMRLGTSV</sequence>
<keyword evidence="6" id="KW-0862">Zinc</keyword>
<keyword evidence="11" id="KW-1185">Reference proteome</keyword>
<dbReference type="Proteomes" id="UP000190797">
    <property type="component" value="Chromosome"/>
</dbReference>
<keyword evidence="7 10" id="KW-0482">Metalloprotease</keyword>
<dbReference type="GO" id="GO:0046872">
    <property type="term" value="F:metal ion binding"/>
    <property type="evidence" value="ECO:0007669"/>
    <property type="project" value="UniProtKB-KW"/>
</dbReference>
<organism evidence="10 11">
    <name type="scientific">[Actinomadura] parvosata subsp. kistnae</name>
    <dbReference type="NCBI Taxonomy" id="1909395"/>
    <lineage>
        <taxon>Bacteria</taxon>
        <taxon>Bacillati</taxon>
        <taxon>Actinomycetota</taxon>
        <taxon>Actinomycetes</taxon>
        <taxon>Streptosporangiales</taxon>
        <taxon>Streptosporangiaceae</taxon>
        <taxon>Nonomuraea</taxon>
    </lineage>
</organism>
<evidence type="ECO:0000256" key="3">
    <source>
        <dbReference type="ARBA" id="ARBA00022723"/>
    </source>
</evidence>
<evidence type="ECO:0000256" key="4">
    <source>
        <dbReference type="ARBA" id="ARBA00022729"/>
    </source>
</evidence>
<dbReference type="PANTHER" id="PTHR47466:SF1">
    <property type="entry name" value="METALLOPROTEASE MEP1 (AFU_ORTHOLOGUE AFUA_1G07730)-RELATED"/>
    <property type="match status" value="1"/>
</dbReference>
<dbReference type="Pfam" id="PF05572">
    <property type="entry name" value="Peptidase_M43"/>
    <property type="match status" value="1"/>
</dbReference>
<dbReference type="AlphaFoldDB" id="A0A1V0AKA9"/>
<accession>A0A1V0AKA9</accession>
<dbReference type="SUPFAM" id="SSF55486">
    <property type="entry name" value="Metalloproteases ('zincins'), catalytic domain"/>
    <property type="match status" value="1"/>
</dbReference>
<dbReference type="EMBL" id="CP017717">
    <property type="protein sequence ID" value="AQZ70630.1"/>
    <property type="molecule type" value="Genomic_DNA"/>
</dbReference>
<evidence type="ECO:0000256" key="5">
    <source>
        <dbReference type="ARBA" id="ARBA00022801"/>
    </source>
</evidence>
<dbReference type="GO" id="GO:0008237">
    <property type="term" value="F:metallopeptidase activity"/>
    <property type="evidence" value="ECO:0007669"/>
    <property type="project" value="UniProtKB-KW"/>
</dbReference>
<evidence type="ECO:0000256" key="1">
    <source>
        <dbReference type="ARBA" id="ARBA00008721"/>
    </source>
</evidence>
<keyword evidence="4" id="KW-0732">Signal</keyword>
<name>A0A1V0AKA9_9ACTN</name>
<dbReference type="KEGG" id="noa:BKM31_24505"/>
<dbReference type="Gene3D" id="3.40.390.10">
    <property type="entry name" value="Collagenase (Catalytic Domain)"/>
    <property type="match status" value="1"/>
</dbReference>